<keyword evidence="4 8" id="KW-0819">tRNA processing</keyword>
<evidence type="ECO:0000256" key="5">
    <source>
        <dbReference type="ARBA" id="ARBA00022741"/>
    </source>
</evidence>
<keyword evidence="3 8" id="KW-0436">Ligase</keyword>
<dbReference type="Proteomes" id="UP000681035">
    <property type="component" value="Chromosome"/>
</dbReference>
<keyword evidence="2 8" id="KW-0963">Cytoplasm</keyword>
<proteinExistence type="inferred from homology"/>
<evidence type="ECO:0000256" key="8">
    <source>
        <dbReference type="HAMAP-Rule" id="MF_01161"/>
    </source>
</evidence>
<dbReference type="EMBL" id="AP023418">
    <property type="protein sequence ID" value="BCK82298.1"/>
    <property type="molecule type" value="Genomic_DNA"/>
</dbReference>
<feature type="binding site" evidence="8">
    <location>
        <begin position="25"/>
        <end position="30"/>
    </location>
    <ligand>
        <name>ATP</name>
        <dbReference type="ChEBI" id="CHEBI:30616"/>
    </ligand>
</feature>
<evidence type="ECO:0000256" key="7">
    <source>
        <dbReference type="ARBA" id="ARBA00048539"/>
    </source>
</evidence>
<dbReference type="InterPro" id="IPR012796">
    <property type="entry name" value="Lysidine-tRNA-synth_C"/>
</dbReference>
<dbReference type="AlphaFoldDB" id="A0A810Q1T2"/>
<feature type="domain" description="Lysidine-tRNA(Ile) synthetase C-terminal" evidence="10">
    <location>
        <begin position="433"/>
        <end position="505"/>
    </location>
</feature>
<dbReference type="HAMAP" id="MF_01161">
    <property type="entry name" value="tRNA_Ile_lys_synt"/>
    <property type="match status" value="1"/>
</dbReference>
<evidence type="ECO:0000256" key="3">
    <source>
        <dbReference type="ARBA" id="ARBA00022598"/>
    </source>
</evidence>
<dbReference type="InterPro" id="IPR014729">
    <property type="entry name" value="Rossmann-like_a/b/a_fold"/>
</dbReference>
<keyword evidence="5 8" id="KW-0547">Nucleotide-binding</keyword>
<dbReference type="SUPFAM" id="SSF52402">
    <property type="entry name" value="Adenine nucleotide alpha hydrolases-like"/>
    <property type="match status" value="1"/>
</dbReference>
<dbReference type="KEGG" id="vcop:MM50RIKEN_20610"/>
<organism evidence="11 12">
    <name type="scientific">Vescimonas coprocola</name>
    <dbReference type="NCBI Taxonomy" id="2714355"/>
    <lineage>
        <taxon>Bacteria</taxon>
        <taxon>Bacillati</taxon>
        <taxon>Bacillota</taxon>
        <taxon>Clostridia</taxon>
        <taxon>Eubacteriales</taxon>
        <taxon>Oscillospiraceae</taxon>
        <taxon>Vescimonas</taxon>
    </lineage>
</organism>
<name>A0A810Q1T2_9FIRM</name>
<dbReference type="InterPro" id="IPR011063">
    <property type="entry name" value="TilS/TtcA_N"/>
</dbReference>
<dbReference type="GO" id="GO:0005737">
    <property type="term" value="C:cytoplasm"/>
    <property type="evidence" value="ECO:0007669"/>
    <property type="project" value="UniProtKB-SubCell"/>
</dbReference>
<feature type="region of interest" description="Disordered" evidence="9">
    <location>
        <begin position="242"/>
        <end position="298"/>
    </location>
</feature>
<dbReference type="PANTHER" id="PTHR43033:SF1">
    <property type="entry name" value="TRNA(ILE)-LYSIDINE SYNTHASE-RELATED"/>
    <property type="match status" value="1"/>
</dbReference>
<comment type="catalytic activity">
    <reaction evidence="7 8">
        <text>cytidine(34) in tRNA(Ile2) + L-lysine + ATP = lysidine(34) in tRNA(Ile2) + AMP + diphosphate + H(+)</text>
        <dbReference type="Rhea" id="RHEA:43744"/>
        <dbReference type="Rhea" id="RHEA-COMP:10625"/>
        <dbReference type="Rhea" id="RHEA-COMP:10670"/>
        <dbReference type="ChEBI" id="CHEBI:15378"/>
        <dbReference type="ChEBI" id="CHEBI:30616"/>
        <dbReference type="ChEBI" id="CHEBI:32551"/>
        <dbReference type="ChEBI" id="CHEBI:33019"/>
        <dbReference type="ChEBI" id="CHEBI:82748"/>
        <dbReference type="ChEBI" id="CHEBI:83665"/>
        <dbReference type="ChEBI" id="CHEBI:456215"/>
        <dbReference type="EC" id="6.3.4.19"/>
    </reaction>
</comment>
<dbReference type="Pfam" id="PF11734">
    <property type="entry name" value="TilS_C"/>
    <property type="match status" value="1"/>
</dbReference>
<evidence type="ECO:0000256" key="2">
    <source>
        <dbReference type="ARBA" id="ARBA00022490"/>
    </source>
</evidence>
<dbReference type="Gene3D" id="3.30.465.60">
    <property type="match status" value="1"/>
</dbReference>
<comment type="function">
    <text evidence="8">Ligates lysine onto the cytidine present at position 34 of the AUA codon-specific tRNA(Ile) that contains the anticodon CAU, in an ATP-dependent manner. Cytidine is converted to lysidine, thus changing the amino acid specificity of the tRNA from methionine to isoleucine.</text>
</comment>
<evidence type="ECO:0000256" key="9">
    <source>
        <dbReference type="SAM" id="MobiDB-lite"/>
    </source>
</evidence>
<evidence type="ECO:0000256" key="4">
    <source>
        <dbReference type="ARBA" id="ARBA00022694"/>
    </source>
</evidence>
<evidence type="ECO:0000256" key="1">
    <source>
        <dbReference type="ARBA" id="ARBA00004496"/>
    </source>
</evidence>
<evidence type="ECO:0000259" key="10">
    <source>
        <dbReference type="SMART" id="SM00977"/>
    </source>
</evidence>
<dbReference type="PANTHER" id="PTHR43033">
    <property type="entry name" value="TRNA(ILE)-LYSIDINE SYNTHASE-RELATED"/>
    <property type="match status" value="1"/>
</dbReference>
<dbReference type="CDD" id="cd01992">
    <property type="entry name" value="TilS_N"/>
    <property type="match status" value="1"/>
</dbReference>
<dbReference type="SMART" id="SM00977">
    <property type="entry name" value="TilS_C"/>
    <property type="match status" value="1"/>
</dbReference>
<dbReference type="InterPro" id="IPR012094">
    <property type="entry name" value="tRNA_Ile_lys_synt"/>
</dbReference>
<gene>
    <name evidence="8" type="primary">tilS</name>
    <name evidence="11" type="ORF">MM50RIKEN_20610</name>
</gene>
<comment type="domain">
    <text evidence="8">The N-terminal region contains the highly conserved SGGXDS motif, predicted to be a P-loop motif involved in ATP binding.</text>
</comment>
<dbReference type="RefSeq" id="WP_213540810.1">
    <property type="nucleotide sequence ID" value="NZ_AP023418.1"/>
</dbReference>
<keyword evidence="12" id="KW-1185">Reference proteome</keyword>
<comment type="similarity">
    <text evidence="8">Belongs to the tRNA(Ile)-lysidine synthase family.</text>
</comment>
<reference evidence="11" key="1">
    <citation type="submission" date="2020-09" db="EMBL/GenBank/DDBJ databases">
        <title>New species isolated from human feces.</title>
        <authorList>
            <person name="Kitahara M."/>
            <person name="Shigeno Y."/>
            <person name="Shime M."/>
            <person name="Matsumoto Y."/>
            <person name="Nakamura S."/>
            <person name="Motooka D."/>
            <person name="Fukuoka S."/>
            <person name="Nishikawa H."/>
            <person name="Benno Y."/>
        </authorList>
    </citation>
    <scope>NUCLEOTIDE SEQUENCE</scope>
    <source>
        <strain evidence="11">MM50</strain>
    </source>
</reference>
<dbReference type="GO" id="GO:0032267">
    <property type="term" value="F:tRNA(Ile)-lysidine synthase activity"/>
    <property type="evidence" value="ECO:0007669"/>
    <property type="project" value="UniProtKB-EC"/>
</dbReference>
<protein>
    <recommendedName>
        <fullName evidence="8">tRNA(Ile)-lysidine synthase</fullName>
        <ecNumber evidence="8">6.3.4.19</ecNumber>
    </recommendedName>
    <alternativeName>
        <fullName evidence="8">tRNA(Ile)-2-lysyl-cytidine synthase</fullName>
    </alternativeName>
    <alternativeName>
        <fullName evidence="8">tRNA(Ile)-lysidine synthetase</fullName>
    </alternativeName>
</protein>
<evidence type="ECO:0000256" key="6">
    <source>
        <dbReference type="ARBA" id="ARBA00022840"/>
    </source>
</evidence>
<dbReference type="Pfam" id="PF01171">
    <property type="entry name" value="ATP_bind_3"/>
    <property type="match status" value="1"/>
</dbReference>
<feature type="compositionally biased region" description="Basic and acidic residues" evidence="9">
    <location>
        <begin position="276"/>
        <end position="285"/>
    </location>
</feature>
<evidence type="ECO:0000313" key="11">
    <source>
        <dbReference type="EMBL" id="BCK82298.1"/>
    </source>
</evidence>
<sequence length="517" mass="56718">MDLMPWMQQQGMLPAAGETVLCAVSGGRDSVCLLHYLASLGRRRGFAVAAAHYNHLMRPTAGRDEAFVAGLCRELSVPLYVERGDVRAIARQEGWGVEEAGRRLRYDFLERTADAIGASRIATAHHLSDQAETVVLNLLRGTGPEGLAGIPPVRGRLIRPLLQTPRQEIEAYLTAHGLGHVEDETNDSMDFTRNRLRQEAWPLLAQLHPAPERSIARAAAILRRENDFMDRLARSYLETAVSDCPSAGEPNAPEIFGRRAPAAPSPAPLPGTLPEESSKSDKPSECTRTGDISPDFTSAPTAVSVSEAVLRSAPEELRPRMLRLLLERLPVGKKDVSAAHIEALLSLREGGMLDLPEGVTAWREKDVLHLEMTPPLPLPLTLSEGEQVWGDYLVRVWRSEKNTPPPDGEGLSKTGRFSDHILTLSDGGKMSEWTLRCPQRGDGLTLPGARGRRSIKRLLTERGMPPRRRRTTPVVCINGEPAAVYGVGTDQRFLPGKDGSNINILMIEKDQEEESNG</sequence>
<dbReference type="EC" id="6.3.4.19" evidence="8"/>
<dbReference type="NCBIfam" id="TIGR02432">
    <property type="entry name" value="lysidine_TilS_N"/>
    <property type="match status" value="1"/>
</dbReference>
<dbReference type="NCBIfam" id="TIGR02433">
    <property type="entry name" value="lysidine_TilS_C"/>
    <property type="match status" value="1"/>
</dbReference>
<dbReference type="InterPro" id="IPR012795">
    <property type="entry name" value="tRNA_Ile_lys_synt_N"/>
</dbReference>
<dbReference type="GO" id="GO:0006400">
    <property type="term" value="P:tRNA modification"/>
    <property type="evidence" value="ECO:0007669"/>
    <property type="project" value="UniProtKB-UniRule"/>
</dbReference>
<dbReference type="SUPFAM" id="SSF56037">
    <property type="entry name" value="PheT/TilS domain"/>
    <property type="match status" value="1"/>
</dbReference>
<comment type="subcellular location">
    <subcellularLocation>
        <location evidence="1 8">Cytoplasm</location>
    </subcellularLocation>
</comment>
<accession>A0A810Q1T2</accession>
<dbReference type="Gene3D" id="3.40.50.620">
    <property type="entry name" value="HUPs"/>
    <property type="match status" value="1"/>
</dbReference>
<dbReference type="GO" id="GO:0005524">
    <property type="term" value="F:ATP binding"/>
    <property type="evidence" value="ECO:0007669"/>
    <property type="project" value="UniProtKB-UniRule"/>
</dbReference>
<evidence type="ECO:0000313" key="12">
    <source>
        <dbReference type="Proteomes" id="UP000681035"/>
    </source>
</evidence>
<keyword evidence="6 8" id="KW-0067">ATP-binding</keyword>